<dbReference type="PANTHER" id="PTHR21145">
    <property type="entry name" value="CHORISMATE MUTASE"/>
    <property type="match status" value="1"/>
</dbReference>
<name>A0AAP0FW04_9ASPA</name>
<comment type="subcellular location">
    <subcellularLocation>
        <location evidence="2">Cytoplasm</location>
    </subcellularLocation>
</comment>
<proteinExistence type="predicted"/>
<keyword evidence="5" id="KW-0963">Cytoplasm</keyword>
<dbReference type="EC" id="5.4.99.5" evidence="4"/>
<comment type="pathway">
    <text evidence="3">Metabolic intermediate biosynthesis; prephenate biosynthesis; prephenate from chorismate: step 1/1.</text>
</comment>
<sequence>MAFIAESSLPLILVCFLSYNIYVLPSLCYSSSPPEFTLDSLRIALEKQEDFIIFSLIERARYPYNYPVYETSSMANRNRSFVEIYVRQTEAIESKFGRYQNPEELPFFPGDAHPQLAPPHRFPQLLYPPAASVNASQSIWDMYFNDLLPLFTKKGYDGNYQQTAASDLICLQALSKRINSGRFVAELKFRDEPKSYLPAIHAKDSESLMRLLTSTSVEEAVVRRVFEKAKIFGQDVNLQKNSTEAKVEPSVVSMLYQQWVIPLTKRVEVDYLLRHSY</sequence>
<dbReference type="InterPro" id="IPR002701">
    <property type="entry name" value="CM_II_prokaryot"/>
</dbReference>
<dbReference type="EMBL" id="JBBWWQ010000019">
    <property type="protein sequence ID" value="KAK8918497.1"/>
    <property type="molecule type" value="Genomic_DNA"/>
</dbReference>
<dbReference type="AlphaFoldDB" id="A0AAP0FW04"/>
<keyword evidence="8" id="KW-0413">Isomerase</keyword>
<accession>A0AAP0FW04</accession>
<evidence type="ECO:0000256" key="8">
    <source>
        <dbReference type="ARBA" id="ARBA00023235"/>
    </source>
</evidence>
<gene>
    <name evidence="10" type="primary">CM2</name>
    <name evidence="10" type="ORF">KSP39_PZI021853</name>
</gene>
<comment type="catalytic activity">
    <reaction evidence="1">
        <text>chorismate = prephenate</text>
        <dbReference type="Rhea" id="RHEA:13897"/>
        <dbReference type="ChEBI" id="CHEBI:29748"/>
        <dbReference type="ChEBI" id="CHEBI:29934"/>
        <dbReference type="EC" id="5.4.99.5"/>
    </reaction>
</comment>
<dbReference type="Gene3D" id="1.10.590.10">
    <property type="entry name" value="Chorismate mutase, AroQ class superfamily, eukaryotic"/>
    <property type="match status" value="1"/>
</dbReference>
<comment type="caution">
    <text evidence="10">The sequence shown here is derived from an EMBL/GenBank/DDBJ whole genome shotgun (WGS) entry which is preliminary data.</text>
</comment>
<dbReference type="Proteomes" id="UP001418222">
    <property type="component" value="Unassembled WGS sequence"/>
</dbReference>
<evidence type="ECO:0000256" key="2">
    <source>
        <dbReference type="ARBA" id="ARBA00004496"/>
    </source>
</evidence>
<evidence type="ECO:0000256" key="1">
    <source>
        <dbReference type="ARBA" id="ARBA00000824"/>
    </source>
</evidence>
<dbReference type="GO" id="GO:0009073">
    <property type="term" value="P:aromatic amino acid family biosynthetic process"/>
    <property type="evidence" value="ECO:0007669"/>
    <property type="project" value="UniProtKB-KW"/>
</dbReference>
<organism evidence="10 11">
    <name type="scientific">Platanthera zijinensis</name>
    <dbReference type="NCBI Taxonomy" id="2320716"/>
    <lineage>
        <taxon>Eukaryota</taxon>
        <taxon>Viridiplantae</taxon>
        <taxon>Streptophyta</taxon>
        <taxon>Embryophyta</taxon>
        <taxon>Tracheophyta</taxon>
        <taxon>Spermatophyta</taxon>
        <taxon>Magnoliopsida</taxon>
        <taxon>Liliopsida</taxon>
        <taxon>Asparagales</taxon>
        <taxon>Orchidaceae</taxon>
        <taxon>Orchidoideae</taxon>
        <taxon>Orchideae</taxon>
        <taxon>Orchidinae</taxon>
        <taxon>Platanthera</taxon>
    </lineage>
</organism>
<dbReference type="GO" id="GO:0046417">
    <property type="term" value="P:chorismate metabolic process"/>
    <property type="evidence" value="ECO:0007669"/>
    <property type="project" value="InterPro"/>
</dbReference>
<evidence type="ECO:0000256" key="5">
    <source>
        <dbReference type="ARBA" id="ARBA00022490"/>
    </source>
</evidence>
<evidence type="ECO:0000256" key="6">
    <source>
        <dbReference type="ARBA" id="ARBA00022605"/>
    </source>
</evidence>
<evidence type="ECO:0000256" key="3">
    <source>
        <dbReference type="ARBA" id="ARBA00004817"/>
    </source>
</evidence>
<dbReference type="GO" id="GO:0004106">
    <property type="term" value="F:chorismate mutase activity"/>
    <property type="evidence" value="ECO:0007669"/>
    <property type="project" value="UniProtKB-EC"/>
</dbReference>
<evidence type="ECO:0000313" key="11">
    <source>
        <dbReference type="Proteomes" id="UP001418222"/>
    </source>
</evidence>
<dbReference type="GO" id="GO:0008652">
    <property type="term" value="P:amino acid biosynthetic process"/>
    <property type="evidence" value="ECO:0007669"/>
    <property type="project" value="UniProtKB-KW"/>
</dbReference>
<evidence type="ECO:0000313" key="10">
    <source>
        <dbReference type="EMBL" id="KAK8918497.1"/>
    </source>
</evidence>
<evidence type="ECO:0000256" key="4">
    <source>
        <dbReference type="ARBA" id="ARBA00012404"/>
    </source>
</evidence>
<keyword evidence="7" id="KW-0057">Aromatic amino acid biosynthesis</keyword>
<protein>
    <recommendedName>
        <fullName evidence="4">chorismate mutase</fullName>
        <ecNumber evidence="4">5.4.99.5</ecNumber>
    </recommendedName>
</protein>
<keyword evidence="6" id="KW-0028">Amino-acid biosynthesis</keyword>
<dbReference type="PROSITE" id="PS51169">
    <property type="entry name" value="CHORISMATE_MUT_3"/>
    <property type="match status" value="1"/>
</dbReference>
<dbReference type="NCBIfam" id="TIGR01802">
    <property type="entry name" value="CM_pl-yst"/>
    <property type="match status" value="1"/>
</dbReference>
<dbReference type="InterPro" id="IPR036263">
    <property type="entry name" value="Chorismate_II_sf"/>
</dbReference>
<dbReference type="Pfam" id="PF01817">
    <property type="entry name" value="CM_2"/>
    <property type="match status" value="1"/>
</dbReference>
<reference evidence="10 11" key="1">
    <citation type="journal article" date="2022" name="Nat. Plants">
        <title>Genomes of leafy and leafless Platanthera orchids illuminate the evolution of mycoheterotrophy.</title>
        <authorList>
            <person name="Li M.H."/>
            <person name="Liu K.W."/>
            <person name="Li Z."/>
            <person name="Lu H.C."/>
            <person name="Ye Q.L."/>
            <person name="Zhang D."/>
            <person name="Wang J.Y."/>
            <person name="Li Y.F."/>
            <person name="Zhong Z.M."/>
            <person name="Liu X."/>
            <person name="Yu X."/>
            <person name="Liu D.K."/>
            <person name="Tu X.D."/>
            <person name="Liu B."/>
            <person name="Hao Y."/>
            <person name="Liao X.Y."/>
            <person name="Jiang Y.T."/>
            <person name="Sun W.H."/>
            <person name="Chen J."/>
            <person name="Chen Y.Q."/>
            <person name="Ai Y."/>
            <person name="Zhai J.W."/>
            <person name="Wu S.S."/>
            <person name="Zhou Z."/>
            <person name="Hsiao Y.Y."/>
            <person name="Wu W.L."/>
            <person name="Chen Y.Y."/>
            <person name="Lin Y.F."/>
            <person name="Hsu J.L."/>
            <person name="Li C.Y."/>
            <person name="Wang Z.W."/>
            <person name="Zhao X."/>
            <person name="Zhong W.Y."/>
            <person name="Ma X.K."/>
            <person name="Ma L."/>
            <person name="Huang J."/>
            <person name="Chen G.Z."/>
            <person name="Huang M.Z."/>
            <person name="Huang L."/>
            <person name="Peng D.H."/>
            <person name="Luo Y.B."/>
            <person name="Zou S.Q."/>
            <person name="Chen S.P."/>
            <person name="Lan S."/>
            <person name="Tsai W.C."/>
            <person name="Van de Peer Y."/>
            <person name="Liu Z.J."/>
        </authorList>
    </citation>
    <scope>NUCLEOTIDE SEQUENCE [LARGE SCALE GENOMIC DNA]</scope>
    <source>
        <strain evidence="10">Lor287</strain>
    </source>
</reference>
<dbReference type="InterPro" id="IPR008238">
    <property type="entry name" value="Chorismate_mutase_AroQ_euk"/>
</dbReference>
<evidence type="ECO:0000256" key="7">
    <source>
        <dbReference type="ARBA" id="ARBA00023141"/>
    </source>
</evidence>
<evidence type="ECO:0000259" key="9">
    <source>
        <dbReference type="Pfam" id="PF01817"/>
    </source>
</evidence>
<dbReference type="PANTHER" id="PTHR21145:SF12">
    <property type="entry name" value="CHORISMATE MUTASE"/>
    <property type="match status" value="1"/>
</dbReference>
<dbReference type="InterPro" id="IPR037039">
    <property type="entry name" value="CM_AroQ_sf_eucaryotic"/>
</dbReference>
<feature type="domain" description="Chorismate mutase" evidence="9">
    <location>
        <begin position="160"/>
        <end position="268"/>
    </location>
</feature>
<keyword evidence="11" id="KW-1185">Reference proteome</keyword>
<dbReference type="GO" id="GO:0005737">
    <property type="term" value="C:cytoplasm"/>
    <property type="evidence" value="ECO:0007669"/>
    <property type="project" value="UniProtKB-SubCell"/>
</dbReference>
<dbReference type="SUPFAM" id="SSF48600">
    <property type="entry name" value="Chorismate mutase II"/>
    <property type="match status" value="1"/>
</dbReference>